<dbReference type="InterPro" id="IPR054351">
    <property type="entry name" value="NADH_UbQ_OxRdtase_ferredoxin"/>
</dbReference>
<comment type="catalytic activity">
    <reaction evidence="9 10">
        <text>a quinone + NADH + 5 H(+)(in) = a quinol + NAD(+) + 4 H(+)(out)</text>
        <dbReference type="Rhea" id="RHEA:57888"/>
        <dbReference type="ChEBI" id="CHEBI:15378"/>
        <dbReference type="ChEBI" id="CHEBI:24646"/>
        <dbReference type="ChEBI" id="CHEBI:57540"/>
        <dbReference type="ChEBI" id="CHEBI:57945"/>
        <dbReference type="ChEBI" id="CHEBI:132124"/>
    </reaction>
</comment>
<dbReference type="InterPro" id="IPR006656">
    <property type="entry name" value="Mopterin_OxRdtase"/>
</dbReference>
<keyword evidence="6 10" id="KW-0408">Iron</keyword>
<evidence type="ECO:0000256" key="7">
    <source>
        <dbReference type="ARBA" id="ARBA00023014"/>
    </source>
</evidence>
<organism evidence="14 15">
    <name type="scientific">Comamonas jiangduensis</name>
    <dbReference type="NCBI Taxonomy" id="1194168"/>
    <lineage>
        <taxon>Bacteria</taxon>
        <taxon>Pseudomonadati</taxon>
        <taxon>Pseudomonadota</taxon>
        <taxon>Betaproteobacteria</taxon>
        <taxon>Burkholderiales</taxon>
        <taxon>Comamonadaceae</taxon>
        <taxon>Comamonas</taxon>
    </lineage>
</organism>
<evidence type="ECO:0000256" key="10">
    <source>
        <dbReference type="RuleBase" id="RU003525"/>
    </source>
</evidence>
<keyword evidence="4 10" id="KW-0479">Metal-binding</keyword>
<dbReference type="InterPro" id="IPR019574">
    <property type="entry name" value="NADH_UbQ_OxRdtase_Gsu_4Fe4S-bd"/>
</dbReference>
<dbReference type="Pfam" id="PF13510">
    <property type="entry name" value="Fer2_4"/>
    <property type="match status" value="1"/>
</dbReference>
<dbReference type="SUPFAM" id="SSF53706">
    <property type="entry name" value="Formate dehydrogenase/DMSO reductase, domains 1-3"/>
    <property type="match status" value="1"/>
</dbReference>
<dbReference type="SMART" id="SM00929">
    <property type="entry name" value="NADH-G_4Fe-4S_3"/>
    <property type="match status" value="1"/>
</dbReference>
<dbReference type="EMBL" id="JBGJLR010000006">
    <property type="protein sequence ID" value="MEZ2739306.1"/>
    <property type="molecule type" value="Genomic_DNA"/>
</dbReference>
<dbReference type="NCBIfam" id="TIGR01973">
    <property type="entry name" value="NuoG"/>
    <property type="match status" value="1"/>
</dbReference>
<dbReference type="PROSITE" id="PS51669">
    <property type="entry name" value="4FE4S_MOW_BIS_MGD"/>
    <property type="match status" value="1"/>
</dbReference>
<dbReference type="Pfam" id="PF22151">
    <property type="entry name" value="Fer4_NDSU1"/>
    <property type="match status" value="1"/>
</dbReference>
<evidence type="ECO:0000256" key="5">
    <source>
        <dbReference type="ARBA" id="ARBA00022967"/>
    </source>
</evidence>
<comment type="cofactor">
    <cofactor evidence="1 10">
        <name>[4Fe-4S] cluster</name>
        <dbReference type="ChEBI" id="CHEBI:49883"/>
    </cofactor>
</comment>
<dbReference type="PANTHER" id="PTHR43105">
    <property type="entry name" value="RESPIRATORY NITRATE REDUCTASE"/>
    <property type="match status" value="1"/>
</dbReference>
<feature type="domain" description="4Fe-4S Mo/W bis-MGD-type" evidence="12">
    <location>
        <begin position="216"/>
        <end position="272"/>
    </location>
</feature>
<dbReference type="InterPro" id="IPR036010">
    <property type="entry name" value="2Fe-2S_ferredoxin-like_sf"/>
</dbReference>
<dbReference type="InterPro" id="IPR000283">
    <property type="entry name" value="NADH_UbQ_OxRdtase_75kDa_su_CS"/>
</dbReference>
<dbReference type="RefSeq" id="WP_370891870.1">
    <property type="nucleotide sequence ID" value="NZ_JBGJLR010000006.1"/>
</dbReference>
<evidence type="ECO:0000256" key="4">
    <source>
        <dbReference type="ARBA" id="ARBA00022723"/>
    </source>
</evidence>
<dbReference type="InterPro" id="IPR006963">
    <property type="entry name" value="Mopterin_OxRdtase_4Fe-4S_dom"/>
</dbReference>
<dbReference type="SUPFAM" id="SSF54292">
    <property type="entry name" value="2Fe-2S ferredoxin-like"/>
    <property type="match status" value="1"/>
</dbReference>
<comment type="caution">
    <text evidence="14">The sequence shown here is derived from an EMBL/GenBank/DDBJ whole genome shotgun (WGS) entry which is preliminary data.</text>
</comment>
<evidence type="ECO:0000256" key="1">
    <source>
        <dbReference type="ARBA" id="ARBA00001966"/>
    </source>
</evidence>
<dbReference type="PROSITE" id="PS00642">
    <property type="entry name" value="COMPLEX1_75K_2"/>
    <property type="match status" value="1"/>
</dbReference>
<evidence type="ECO:0000256" key="8">
    <source>
        <dbReference type="ARBA" id="ARBA00023027"/>
    </source>
</evidence>
<dbReference type="InterPro" id="IPR050123">
    <property type="entry name" value="Prok_molybdopt-oxidoreductase"/>
</dbReference>
<keyword evidence="5 10" id="KW-1278">Translocase</keyword>
<evidence type="ECO:0000256" key="9">
    <source>
        <dbReference type="ARBA" id="ARBA00047712"/>
    </source>
</evidence>
<dbReference type="InterPro" id="IPR010228">
    <property type="entry name" value="NADH_UbQ_OxRdtase_Gsu"/>
</dbReference>
<dbReference type="Proteomes" id="UP001567350">
    <property type="component" value="Unassembled WGS sequence"/>
</dbReference>
<comment type="similarity">
    <text evidence="2 10">Belongs to the complex I 75 kDa subunit family.</text>
</comment>
<keyword evidence="3 10" id="KW-0004">4Fe-4S</keyword>
<dbReference type="Gene3D" id="3.30.200.210">
    <property type="match status" value="1"/>
</dbReference>
<dbReference type="SUPFAM" id="SSF54862">
    <property type="entry name" value="4Fe-4S ferredoxins"/>
    <property type="match status" value="1"/>
</dbReference>
<dbReference type="Pfam" id="PF22117">
    <property type="entry name" value="Fer4_Nqo3"/>
    <property type="match status" value="1"/>
</dbReference>
<dbReference type="Gene3D" id="3.40.50.740">
    <property type="match status" value="1"/>
</dbReference>
<keyword evidence="7 10" id="KW-0411">Iron-sulfur</keyword>
<dbReference type="PROSITE" id="PS51839">
    <property type="entry name" value="4FE4S_HC3"/>
    <property type="match status" value="1"/>
</dbReference>
<keyword evidence="8 10" id="KW-0520">NAD</keyword>
<dbReference type="EC" id="7.1.1.-" evidence="10"/>
<evidence type="ECO:0000256" key="6">
    <source>
        <dbReference type="ARBA" id="ARBA00023004"/>
    </source>
</evidence>
<dbReference type="CDD" id="cd00207">
    <property type="entry name" value="fer2"/>
    <property type="match status" value="1"/>
</dbReference>
<reference evidence="14 15" key="1">
    <citation type="submission" date="2024-08" db="EMBL/GenBank/DDBJ databases">
        <authorList>
            <person name="Feng Z."/>
            <person name="Ronholm J."/>
        </authorList>
    </citation>
    <scope>NUCLEOTIDE SEQUENCE [LARGE SCALE GENOMIC DNA]</scope>
    <source>
        <strain evidence="14 15">4-AB0-8</strain>
    </source>
</reference>
<gene>
    <name evidence="14" type="primary">nuoG</name>
    <name evidence="14" type="ORF">ACBP88_07490</name>
</gene>
<comment type="function">
    <text evidence="10">NDH-1 shuttles electrons from NADH, via FMN and iron-sulfur (Fe-S) centers, to quinones in the respiratory chain. Couples the redox reaction to proton translocation (for every two electrons transferred, four hydrogen ions are translocated across the cytoplasmic membrane), and thus conserves the redox energy in a proton gradient.</text>
</comment>
<protein>
    <recommendedName>
        <fullName evidence="10">NADH-quinone oxidoreductase</fullName>
        <ecNumber evidence="10">7.1.1.-</ecNumber>
    </recommendedName>
</protein>
<evidence type="ECO:0000259" key="12">
    <source>
        <dbReference type="PROSITE" id="PS51669"/>
    </source>
</evidence>
<evidence type="ECO:0000259" key="13">
    <source>
        <dbReference type="PROSITE" id="PS51839"/>
    </source>
</evidence>
<feature type="domain" description="2Fe-2S ferredoxin-type" evidence="11">
    <location>
        <begin position="1"/>
        <end position="78"/>
    </location>
</feature>
<evidence type="ECO:0000313" key="15">
    <source>
        <dbReference type="Proteomes" id="UP001567350"/>
    </source>
</evidence>
<dbReference type="Pfam" id="PF00384">
    <property type="entry name" value="Molybdopterin"/>
    <property type="match status" value="1"/>
</dbReference>
<name>A0ABV4IBX9_9BURK</name>
<keyword evidence="10" id="KW-0874">Quinone</keyword>
<accession>A0ABV4IBX9</accession>
<dbReference type="PROSITE" id="PS00641">
    <property type="entry name" value="COMPLEX1_75K_1"/>
    <property type="match status" value="1"/>
</dbReference>
<keyword evidence="10" id="KW-0001">2Fe-2S</keyword>
<dbReference type="CDD" id="cd02772">
    <property type="entry name" value="MopB_NDH-1_NuoG2"/>
    <property type="match status" value="1"/>
</dbReference>
<dbReference type="PROSITE" id="PS51085">
    <property type="entry name" value="2FE2S_FER_2"/>
    <property type="match status" value="1"/>
</dbReference>
<dbReference type="Gene3D" id="3.30.70.20">
    <property type="match status" value="1"/>
</dbReference>
<feature type="domain" description="4Fe-4S His(Cys)3-ligated-type" evidence="13">
    <location>
        <begin position="78"/>
        <end position="117"/>
    </location>
</feature>
<dbReference type="PROSITE" id="PS00643">
    <property type="entry name" value="COMPLEX1_75K_3"/>
    <property type="match status" value="1"/>
</dbReference>
<evidence type="ECO:0000313" key="14">
    <source>
        <dbReference type="EMBL" id="MEZ2739306.1"/>
    </source>
</evidence>
<dbReference type="Pfam" id="PF10588">
    <property type="entry name" value="NADH-G_4Fe-4S_3"/>
    <property type="match status" value="1"/>
</dbReference>
<dbReference type="PANTHER" id="PTHR43105:SF13">
    <property type="entry name" value="NADH-UBIQUINONE OXIDOREDUCTASE 75 KDA SUBUNIT, MITOCHONDRIAL"/>
    <property type="match status" value="1"/>
</dbReference>
<proteinExistence type="inferred from homology"/>
<evidence type="ECO:0000256" key="2">
    <source>
        <dbReference type="ARBA" id="ARBA00005404"/>
    </source>
</evidence>
<evidence type="ECO:0000256" key="3">
    <source>
        <dbReference type="ARBA" id="ARBA00022485"/>
    </source>
</evidence>
<evidence type="ECO:0000259" key="11">
    <source>
        <dbReference type="PROSITE" id="PS51085"/>
    </source>
</evidence>
<sequence length="706" mass="75728">MVEIELDGKKVEATPGSMIMHAAEKAGTYIPHFCYHKKLSIAANCRMCLVEVEKAPKPLPACATPVTQGMIVRTKSDKAIKAQQSVMEFLLINHPLDCPICDQGGECQLQDLAVGYGGTSSRYDEEKRVVAHKEVGPLISMEEMSRCIHCTRCLRFGQEVAGVMELGMVNRGEHSEITTVLGDTVDSELSGNMIDLCPVGALTSKPFRYSARTWELSRRKSVSPHDSTGANLIVQVKNHKVMRVVPFENEAINECWIADRDRFSYEALNSDERLTQPMIKQGGEWKTVDWQTALEYVANGLKQIKEQHGANSIGALVSPHSTLEELFLTGQLLRGIGSDNIDWRLRNAQFNVDEGVRWLGTSIASLSELQTALVVGSNLRKDHPLFAQRIRQATKKGAQVFALNSKVYDWAMPVTASVVAAQDWVQALADVAAAVAAAKGVQAPLAGQANTEAQAIAQALMVGERKAVLLGNAAAHHAQAAELLALANWIAGQTGATVGYLTEAANTVGAQWVKAQPQTGGLNAAQMIAGGLKAAILLNNEPAFDTAAGQQALQGLNKSEMVVTLSPFKANMEISDVLLPIAPFTETSGTFVNAEGRVQSFHAVVKPLAETRPAWKVLRVLANLLGVQGVDYESSQDVLTTAIGTGTNEVPANVLSNATKVAAQITGEAVAEPAVASIYQLDSIVRRATSLQLTADAREARQGGAA</sequence>
<dbReference type="Gene3D" id="3.10.20.740">
    <property type="match status" value="1"/>
</dbReference>
<keyword evidence="15" id="KW-1185">Reference proteome</keyword>
<comment type="cofactor">
    <cofactor evidence="10">
        <name>[2Fe-2S] cluster</name>
        <dbReference type="ChEBI" id="CHEBI:190135"/>
    </cofactor>
    <text evidence="10">Binds 1 [2Fe-2S] cluster per subunit.</text>
</comment>
<dbReference type="InterPro" id="IPR001041">
    <property type="entry name" value="2Fe-2S_ferredoxin-type"/>
</dbReference>